<feature type="transmembrane region" description="Helical" evidence="1">
    <location>
        <begin position="210"/>
        <end position="229"/>
    </location>
</feature>
<keyword evidence="1" id="KW-0472">Membrane</keyword>
<evidence type="ECO:0000256" key="1">
    <source>
        <dbReference type="SAM" id="Phobius"/>
    </source>
</evidence>
<dbReference type="Proteomes" id="UP000194551">
    <property type="component" value="Unassembled WGS sequence"/>
</dbReference>
<protein>
    <submittedName>
        <fullName evidence="2">MFS transporter</fullName>
    </submittedName>
</protein>
<proteinExistence type="predicted"/>
<evidence type="ECO:0000313" key="3">
    <source>
        <dbReference type="Proteomes" id="UP000194551"/>
    </source>
</evidence>
<keyword evidence="1" id="KW-1133">Transmembrane helix</keyword>
<dbReference type="EMBL" id="NFEM01000130">
    <property type="protein sequence ID" value="OTZ96676.1"/>
    <property type="molecule type" value="Genomic_DNA"/>
</dbReference>
<feature type="transmembrane region" description="Helical" evidence="1">
    <location>
        <begin position="64"/>
        <end position="83"/>
    </location>
</feature>
<name>A0A9X6K9C8_BACTU</name>
<dbReference type="InterPro" id="IPR036259">
    <property type="entry name" value="MFS_trans_sf"/>
</dbReference>
<sequence length="246" mass="28158">MGLSYYWLQMIDVHSTNIEIIIPCMILGVGYGLVVGPITVLSASSFEGELLTASQSVVSMLRQVGIVLAVAIFVSNLTHNLTINKEKVYHYAEEKVRNIHVNSTEQTEILQMTKEKIENQSLESNINKKQNAMTMGLSKEKKEELIRDKTDEILRKVPVEYRDVKREEVMRQVTKEVEKQEESIKKEVLTFSNDVNHYAKNQMAMSFTDLYKASVPIILICAFVSLLFWEGRALSKKRRGRIVEEV</sequence>
<organism evidence="2 3">
    <name type="scientific">Bacillus thuringiensis</name>
    <dbReference type="NCBI Taxonomy" id="1428"/>
    <lineage>
        <taxon>Bacteria</taxon>
        <taxon>Bacillati</taxon>
        <taxon>Bacillota</taxon>
        <taxon>Bacilli</taxon>
        <taxon>Bacillales</taxon>
        <taxon>Bacillaceae</taxon>
        <taxon>Bacillus</taxon>
        <taxon>Bacillus cereus group</taxon>
    </lineage>
</organism>
<gene>
    <name evidence="2" type="ORF">BK774_27265</name>
</gene>
<keyword evidence="1" id="KW-0812">Transmembrane</keyword>
<feature type="transmembrane region" description="Helical" evidence="1">
    <location>
        <begin position="20"/>
        <end position="43"/>
    </location>
</feature>
<dbReference type="AlphaFoldDB" id="A0A9X6K9C8"/>
<evidence type="ECO:0000313" key="2">
    <source>
        <dbReference type="EMBL" id="OTZ96676.1"/>
    </source>
</evidence>
<dbReference type="SUPFAM" id="SSF103473">
    <property type="entry name" value="MFS general substrate transporter"/>
    <property type="match status" value="1"/>
</dbReference>
<reference evidence="2 3" key="1">
    <citation type="submission" date="2016-10" db="EMBL/GenBank/DDBJ databases">
        <title>Comparative genomics of Bacillus thuringiensis reveals a path to pathogens against multiple invertebrate hosts.</title>
        <authorList>
            <person name="Zheng J."/>
            <person name="Gao Q."/>
            <person name="Liu H."/>
            <person name="Peng D."/>
            <person name="Ruan L."/>
            <person name="Sun M."/>
        </authorList>
    </citation>
    <scope>NUCLEOTIDE SEQUENCE [LARGE SCALE GENOMIC DNA]</scope>
    <source>
        <strain evidence="2">HD5</strain>
    </source>
</reference>
<comment type="caution">
    <text evidence="2">The sequence shown here is derived from an EMBL/GenBank/DDBJ whole genome shotgun (WGS) entry which is preliminary data.</text>
</comment>
<accession>A0A9X6K9C8</accession>